<proteinExistence type="predicted"/>
<dbReference type="RefSeq" id="WP_134110911.1">
    <property type="nucleotide sequence ID" value="NZ_SOCN01000002.1"/>
</dbReference>
<keyword evidence="1" id="KW-0812">Transmembrane</keyword>
<evidence type="ECO:0000256" key="1">
    <source>
        <dbReference type="SAM" id="Phobius"/>
    </source>
</evidence>
<evidence type="ECO:0000313" key="3">
    <source>
        <dbReference type="Proteomes" id="UP000295757"/>
    </source>
</evidence>
<dbReference type="EMBL" id="SOCN01000002">
    <property type="protein sequence ID" value="TDV23510.1"/>
    <property type="molecule type" value="Genomic_DNA"/>
</dbReference>
<dbReference type="AlphaFoldDB" id="A0A4R7UDK4"/>
<sequence>MLIVKKNLNRFIFLFVLILLSGLFILFLAQLIKYNVNNYDAKWNYQLNEFIKNNLLLLHKDETRLVRDGFGNEERQTLQQAINEIKEANDGIVPPTQWLYLFGMFDRPMSLEIEQLQKASYNFTYIEIVKKVSIIGTSLSAITLFYCVILIIYKHNKFFKIQSNEKIEFGLFSFLILLTLGILIFSLYYSPHLNNIELNKEWKENDDKFNFKYWSFKRTWNILKMNALEMLKKYYNQKFNDGMFMNKIGYEFENLQFGYDNFIDFVITQSITYIFIFLIFNSFILYIVNNKSYKLFKKVRN</sequence>
<keyword evidence="3" id="KW-1185">Reference proteome</keyword>
<keyword evidence="1" id="KW-0472">Membrane</keyword>
<dbReference type="Proteomes" id="UP000295757">
    <property type="component" value="Unassembled WGS sequence"/>
</dbReference>
<gene>
    <name evidence="2" type="ORF">BCF59_0499</name>
</gene>
<protein>
    <submittedName>
        <fullName evidence="2">Uncharacterized protein</fullName>
    </submittedName>
</protein>
<accession>A0A4R7UDK4</accession>
<feature type="transmembrane region" description="Helical" evidence="1">
    <location>
        <begin position="12"/>
        <end position="32"/>
    </location>
</feature>
<name>A0A4R7UDK4_9BACT</name>
<feature type="transmembrane region" description="Helical" evidence="1">
    <location>
        <begin position="265"/>
        <end position="288"/>
    </location>
</feature>
<reference evidence="2 3" key="1">
    <citation type="submission" date="2019-03" db="EMBL/GenBank/DDBJ databases">
        <title>Genomic Encyclopedia of Archaeal and Bacterial Type Strains, Phase II (KMG-II): from individual species to whole genera.</title>
        <authorList>
            <person name="Goeker M."/>
        </authorList>
    </citation>
    <scope>NUCLEOTIDE SEQUENCE [LARGE SCALE GENOMIC DNA]</scope>
    <source>
        <strain evidence="2 3">ATCC 35214</strain>
    </source>
</reference>
<keyword evidence="1" id="KW-1133">Transmembrane helix</keyword>
<feature type="transmembrane region" description="Helical" evidence="1">
    <location>
        <begin position="169"/>
        <end position="189"/>
    </location>
</feature>
<organism evidence="2 3">
    <name type="scientific">Mycoplasmopsis mustelae</name>
    <dbReference type="NCBI Taxonomy" id="171289"/>
    <lineage>
        <taxon>Bacteria</taxon>
        <taxon>Bacillati</taxon>
        <taxon>Mycoplasmatota</taxon>
        <taxon>Mycoplasmoidales</taxon>
        <taxon>Metamycoplasmataceae</taxon>
        <taxon>Mycoplasmopsis</taxon>
    </lineage>
</organism>
<comment type="caution">
    <text evidence="2">The sequence shown here is derived from an EMBL/GenBank/DDBJ whole genome shotgun (WGS) entry which is preliminary data.</text>
</comment>
<evidence type="ECO:0000313" key="2">
    <source>
        <dbReference type="EMBL" id="TDV23510.1"/>
    </source>
</evidence>
<feature type="transmembrane region" description="Helical" evidence="1">
    <location>
        <begin position="132"/>
        <end position="153"/>
    </location>
</feature>